<feature type="signal peptide" evidence="5">
    <location>
        <begin position="1"/>
        <end position="31"/>
    </location>
</feature>
<dbReference type="PATRIC" id="fig|1671680.3.peg.2342"/>
<dbReference type="InterPro" id="IPR050492">
    <property type="entry name" value="Bact_metal-bind_prot9"/>
</dbReference>
<dbReference type="Gene3D" id="3.40.50.1980">
    <property type="entry name" value="Nitrogenase molybdenum iron protein domain"/>
    <property type="match status" value="2"/>
</dbReference>
<reference evidence="7" key="3">
    <citation type="submission" date="2019-12" db="EMBL/GenBank/DDBJ databases">
        <title>Complete and Draft Genome Sequences of New Strains and Members of Some Known Species of the Genus Rathayibacter isolated from Plants.</title>
        <authorList>
            <person name="Tarlachkov S.V."/>
            <person name="Starodumova I.P."/>
            <person name="Dorofeeva L.V."/>
            <person name="Prisyazhnaya N.V."/>
            <person name="Leyn S.A."/>
            <person name="Zlamal J.E."/>
            <person name="Elane M.L."/>
            <person name="Osterman A.L."/>
            <person name="Nadler S.A."/>
            <person name="Subbotin S.A."/>
            <person name="Evtushenko L.I."/>
        </authorList>
    </citation>
    <scope>NUCLEOTIDE SEQUENCE</scope>
    <source>
        <strain evidence="7">VKM Ac-2761</strain>
    </source>
</reference>
<proteinExistence type="predicted"/>
<name>A0A166HJ68_9MICO</name>
<reference evidence="9" key="2">
    <citation type="submission" date="2019-12" db="EMBL/GenBank/DDBJ databases">
        <title>Complete and draft genome sequences of new strains and members of some known species of the genus Rathayibacter isolated from plants.</title>
        <authorList>
            <person name="Tarlachkov S.V."/>
            <person name="Starodumova I.P."/>
            <person name="Dorofeeva L.V."/>
            <person name="Prisyazhnaya N.V."/>
            <person name="Leyn S."/>
            <person name="Zlamal J."/>
            <person name="Elan M."/>
            <person name="Osterman A.L."/>
            <person name="Nadler S."/>
            <person name="Subbotin S.A."/>
            <person name="Evtushenko L.I."/>
        </authorList>
    </citation>
    <scope>NUCLEOTIDE SEQUENCE [LARGE SCALE GENOMIC DNA]</scope>
    <source>
        <strain evidence="9">VKM Ac-2761</strain>
    </source>
</reference>
<gene>
    <name evidence="6" type="primary">mtsA</name>
    <name evidence="6" type="ORF">ACH61_02198</name>
    <name evidence="7" type="ORF">GSU10_13600</name>
</gene>
<evidence type="ECO:0000313" key="6">
    <source>
        <dbReference type="EMBL" id="KZX20694.1"/>
    </source>
</evidence>
<dbReference type="AlphaFoldDB" id="A0A166HJ68"/>
<dbReference type="GO" id="GO:0046872">
    <property type="term" value="F:metal ion binding"/>
    <property type="evidence" value="ECO:0007669"/>
    <property type="project" value="UniProtKB-KW"/>
</dbReference>
<evidence type="ECO:0000313" key="8">
    <source>
        <dbReference type="Proteomes" id="UP000076717"/>
    </source>
</evidence>
<evidence type="ECO:0000256" key="5">
    <source>
        <dbReference type="SAM" id="SignalP"/>
    </source>
</evidence>
<dbReference type="RefSeq" id="WP_068211839.1">
    <property type="nucleotide sequence ID" value="NZ_CP047186.1"/>
</dbReference>
<feature type="chain" id="PRO_5041598064" evidence="5">
    <location>
        <begin position="32"/>
        <end position="319"/>
    </location>
</feature>
<keyword evidence="4 5" id="KW-0732">Signal</keyword>
<keyword evidence="3" id="KW-0479">Metal-binding</keyword>
<keyword evidence="8" id="KW-1185">Reference proteome</keyword>
<dbReference type="InterPro" id="IPR006127">
    <property type="entry name" value="ZnuA-like"/>
</dbReference>
<dbReference type="GO" id="GO:0030001">
    <property type="term" value="P:metal ion transport"/>
    <property type="evidence" value="ECO:0007669"/>
    <property type="project" value="InterPro"/>
</dbReference>
<dbReference type="Proteomes" id="UP000076717">
    <property type="component" value="Unassembled WGS sequence"/>
</dbReference>
<evidence type="ECO:0000313" key="7">
    <source>
        <dbReference type="EMBL" id="QHC56562.1"/>
    </source>
</evidence>
<evidence type="ECO:0000256" key="3">
    <source>
        <dbReference type="ARBA" id="ARBA00022723"/>
    </source>
</evidence>
<dbReference type="EMBL" id="LIIN01000079">
    <property type="protein sequence ID" value="KZX20694.1"/>
    <property type="molecule type" value="Genomic_DNA"/>
</dbReference>
<dbReference type="Proteomes" id="UP000465031">
    <property type="component" value="Chromosome"/>
</dbReference>
<dbReference type="KEGG" id="rte:GSU10_13600"/>
<reference evidence="6 8" key="1">
    <citation type="submission" date="2015-08" db="EMBL/GenBank/DDBJ databases">
        <title>Draft Genome Sequence of Rathayibacter sp. Strain VKM Ac-2596 Isolated from Leaf Gall Induced by Plant-Parasitic Nematodes.</title>
        <authorList>
            <person name="Vasilenko O.V."/>
            <person name="Starodumova I.P."/>
            <person name="Tarlachkov S.V."/>
            <person name="Dorofeeva L.V."/>
            <person name="Evtushenko L.I."/>
        </authorList>
    </citation>
    <scope>NUCLEOTIDE SEQUENCE [LARGE SCALE GENOMIC DNA]</scope>
    <source>
        <strain evidence="6 8">VKM Ac-2596</strain>
    </source>
</reference>
<protein>
    <submittedName>
        <fullName evidence="6">Metal ABC transporter substrate-binding lipoprotein</fullName>
    </submittedName>
    <submittedName>
        <fullName evidence="7">Zinc ABC transporter solute-binding protein</fullName>
    </submittedName>
</protein>
<keyword evidence="2" id="KW-0813">Transport</keyword>
<evidence type="ECO:0000256" key="1">
    <source>
        <dbReference type="ARBA" id="ARBA00004196"/>
    </source>
</evidence>
<dbReference type="Pfam" id="PF01297">
    <property type="entry name" value="ZnuA"/>
    <property type="match status" value="1"/>
</dbReference>
<keyword evidence="6" id="KW-0449">Lipoprotein</keyword>
<evidence type="ECO:0000256" key="4">
    <source>
        <dbReference type="ARBA" id="ARBA00022729"/>
    </source>
</evidence>
<dbReference type="GO" id="GO:0030313">
    <property type="term" value="C:cell envelope"/>
    <property type="evidence" value="ECO:0007669"/>
    <property type="project" value="UniProtKB-SubCell"/>
</dbReference>
<accession>A0A166HJ68</accession>
<dbReference type="PANTHER" id="PTHR42953:SF1">
    <property type="entry name" value="METAL-BINDING PROTEIN HI_0362-RELATED"/>
    <property type="match status" value="1"/>
</dbReference>
<dbReference type="SUPFAM" id="SSF53807">
    <property type="entry name" value="Helical backbone' metal receptor"/>
    <property type="match status" value="1"/>
</dbReference>
<organism evidence="6 8">
    <name type="scientific">Rathayibacter tanaceti</name>
    <dbReference type="NCBI Taxonomy" id="1671680"/>
    <lineage>
        <taxon>Bacteria</taxon>
        <taxon>Bacillati</taxon>
        <taxon>Actinomycetota</taxon>
        <taxon>Actinomycetes</taxon>
        <taxon>Micrococcales</taxon>
        <taxon>Microbacteriaceae</taxon>
        <taxon>Rathayibacter</taxon>
    </lineage>
</organism>
<comment type="subcellular location">
    <subcellularLocation>
        <location evidence="1">Cell envelope</location>
    </subcellularLocation>
</comment>
<dbReference type="OrthoDB" id="5296019at2"/>
<dbReference type="EMBL" id="CP047186">
    <property type="protein sequence ID" value="QHC56562.1"/>
    <property type="molecule type" value="Genomic_DNA"/>
</dbReference>
<evidence type="ECO:0000313" key="9">
    <source>
        <dbReference type="Proteomes" id="UP000465031"/>
    </source>
</evidence>
<sequence>MKTRTLSAAALLGAASLLLSACSGTSSGALASDAATTGGAVEVVASTNVYGDLVSAIGGDLVDVTSIIDSPDKDPHEYEATARDQLAVSNAALVVENGGGYDSFIDTMLDAASSEAPVVTATVVAGLEEEHDQAAASSDESHEHAEFNEHVWYDLSAVRTIAGTIGDELSSIDPGNASTYSSNVAALDSSLDALIAREGELKGTLSGRSIAITEPVPLYMTTALGLTNATPEAFSEAVEEGTDVPATTLQETLALFSDKTVDALVYNEQTEGAQTDAVLDAAKAAGIPAVGVTETLPDGDDYVGWMTANLDAIEGALAP</sequence>
<dbReference type="PANTHER" id="PTHR42953">
    <property type="entry name" value="HIGH-AFFINITY ZINC UPTAKE SYSTEM PROTEIN ZNUA-RELATED"/>
    <property type="match status" value="1"/>
</dbReference>
<dbReference type="PROSITE" id="PS51257">
    <property type="entry name" value="PROKAR_LIPOPROTEIN"/>
    <property type="match status" value="1"/>
</dbReference>
<evidence type="ECO:0000256" key="2">
    <source>
        <dbReference type="ARBA" id="ARBA00022448"/>
    </source>
</evidence>